<gene>
    <name evidence="2" type="ORF">Tco_0838285</name>
</gene>
<reference evidence="2" key="2">
    <citation type="submission" date="2022-01" db="EMBL/GenBank/DDBJ databases">
        <authorList>
            <person name="Yamashiro T."/>
            <person name="Shiraishi A."/>
            <person name="Satake H."/>
            <person name="Nakayama K."/>
        </authorList>
    </citation>
    <scope>NUCLEOTIDE SEQUENCE</scope>
</reference>
<evidence type="ECO:0000313" key="3">
    <source>
        <dbReference type="Proteomes" id="UP001151760"/>
    </source>
</evidence>
<evidence type="ECO:0000256" key="1">
    <source>
        <dbReference type="SAM" id="MobiDB-lite"/>
    </source>
</evidence>
<proteinExistence type="predicted"/>
<reference evidence="2" key="1">
    <citation type="journal article" date="2022" name="Int. J. Mol. Sci.">
        <title>Draft Genome of Tanacetum Coccineum: Genomic Comparison of Closely Related Tanacetum-Family Plants.</title>
        <authorList>
            <person name="Yamashiro T."/>
            <person name="Shiraishi A."/>
            <person name="Nakayama K."/>
            <person name="Satake H."/>
        </authorList>
    </citation>
    <scope>NUCLEOTIDE SEQUENCE</scope>
</reference>
<dbReference type="EMBL" id="BQNB010012459">
    <property type="protein sequence ID" value="GJT03823.1"/>
    <property type="molecule type" value="Genomic_DNA"/>
</dbReference>
<name>A0ABQ5ARE9_9ASTR</name>
<comment type="caution">
    <text evidence="2">The sequence shown here is derived from an EMBL/GenBank/DDBJ whole genome shotgun (WGS) entry which is preliminary data.</text>
</comment>
<dbReference type="Proteomes" id="UP001151760">
    <property type="component" value="Unassembled WGS sequence"/>
</dbReference>
<sequence>MIQHCRRHDDHQEDDAPPEGEKRVKRHKALKRSKSARVIDEDEVILKDETSELIAELQVVDKHVLTICDYARMKATLNDALSIEAYELYSIVYKPSTSLIYLNSKDEKRVMCLTEIVKFYDATLEKVLKERNNQATKSPRAYEKMEIFSEWKTNSIDDEASVIINH</sequence>
<accession>A0ABQ5ARE9</accession>
<feature type="region of interest" description="Disordered" evidence="1">
    <location>
        <begin position="1"/>
        <end position="27"/>
    </location>
</feature>
<protein>
    <submittedName>
        <fullName evidence="2">Uncharacterized protein</fullName>
    </submittedName>
</protein>
<keyword evidence="3" id="KW-1185">Reference proteome</keyword>
<organism evidence="2 3">
    <name type="scientific">Tanacetum coccineum</name>
    <dbReference type="NCBI Taxonomy" id="301880"/>
    <lineage>
        <taxon>Eukaryota</taxon>
        <taxon>Viridiplantae</taxon>
        <taxon>Streptophyta</taxon>
        <taxon>Embryophyta</taxon>
        <taxon>Tracheophyta</taxon>
        <taxon>Spermatophyta</taxon>
        <taxon>Magnoliopsida</taxon>
        <taxon>eudicotyledons</taxon>
        <taxon>Gunneridae</taxon>
        <taxon>Pentapetalae</taxon>
        <taxon>asterids</taxon>
        <taxon>campanulids</taxon>
        <taxon>Asterales</taxon>
        <taxon>Asteraceae</taxon>
        <taxon>Asteroideae</taxon>
        <taxon>Anthemideae</taxon>
        <taxon>Anthemidinae</taxon>
        <taxon>Tanacetum</taxon>
    </lineage>
</organism>
<evidence type="ECO:0000313" key="2">
    <source>
        <dbReference type="EMBL" id="GJT03823.1"/>
    </source>
</evidence>